<evidence type="ECO:0000313" key="11">
    <source>
        <dbReference type="EMBL" id="KAG7353303.1"/>
    </source>
</evidence>
<evidence type="ECO:0000256" key="1">
    <source>
        <dbReference type="ARBA" id="ARBA00004286"/>
    </source>
</evidence>
<dbReference type="PANTHER" id="PTHR13557:SF1">
    <property type="entry name" value="COILED-COIL DOMAIN-CONTAINING PROTEIN 86"/>
    <property type="match status" value="1"/>
</dbReference>
<evidence type="ECO:0000256" key="6">
    <source>
        <dbReference type="ARBA" id="ARBA00022934"/>
    </source>
</evidence>
<dbReference type="Proteomes" id="UP000693970">
    <property type="component" value="Unassembled WGS sequence"/>
</dbReference>
<keyword evidence="5" id="KW-0597">Phosphoprotein</keyword>
<evidence type="ECO:0000256" key="9">
    <source>
        <dbReference type="ARBA" id="ARBA00093307"/>
    </source>
</evidence>
<evidence type="ECO:0000313" key="12">
    <source>
        <dbReference type="Proteomes" id="UP000693970"/>
    </source>
</evidence>
<evidence type="ECO:0000256" key="7">
    <source>
        <dbReference type="ARBA" id="ARBA00023054"/>
    </source>
</evidence>
<dbReference type="OrthoDB" id="277961at2759"/>
<dbReference type="GO" id="GO:0005694">
    <property type="term" value="C:chromosome"/>
    <property type="evidence" value="ECO:0007669"/>
    <property type="project" value="UniProtKB-SubCell"/>
</dbReference>
<evidence type="ECO:0000256" key="3">
    <source>
        <dbReference type="ARBA" id="ARBA00016738"/>
    </source>
</evidence>
<dbReference type="InterPro" id="IPR026570">
    <property type="entry name" value="CCDC86"/>
</dbReference>
<accession>A0A9K3L069</accession>
<name>A0A9K3L069_9STRA</name>
<keyword evidence="6" id="KW-0164">Citrullination</keyword>
<reference evidence="11" key="1">
    <citation type="journal article" date="2021" name="Sci. Rep.">
        <title>Diploid genomic architecture of Nitzschia inconspicua, an elite biomass production diatom.</title>
        <authorList>
            <person name="Oliver A."/>
            <person name="Podell S."/>
            <person name="Pinowska A."/>
            <person name="Traller J.C."/>
            <person name="Smith S.R."/>
            <person name="McClure R."/>
            <person name="Beliaev A."/>
            <person name="Bohutskyi P."/>
            <person name="Hill E.A."/>
            <person name="Rabines A."/>
            <person name="Zheng H."/>
            <person name="Allen L.Z."/>
            <person name="Kuo A."/>
            <person name="Grigoriev I.V."/>
            <person name="Allen A.E."/>
            <person name="Hazlebeck D."/>
            <person name="Allen E.E."/>
        </authorList>
    </citation>
    <scope>NUCLEOTIDE SEQUENCE</scope>
    <source>
        <strain evidence="11">Hildebrandi</strain>
    </source>
</reference>
<dbReference type="GO" id="GO:0005730">
    <property type="term" value="C:nucleolus"/>
    <property type="evidence" value="ECO:0007669"/>
    <property type="project" value="UniProtKB-SubCell"/>
</dbReference>
<dbReference type="EMBL" id="JAGRRH010000017">
    <property type="protein sequence ID" value="KAG7353303.1"/>
    <property type="molecule type" value="Genomic_DNA"/>
</dbReference>
<reference evidence="11" key="2">
    <citation type="submission" date="2021-04" db="EMBL/GenBank/DDBJ databases">
        <authorList>
            <person name="Podell S."/>
        </authorList>
    </citation>
    <scope>NUCLEOTIDE SEQUENCE</scope>
    <source>
        <strain evidence="11">Hildebrandi</strain>
    </source>
</reference>
<evidence type="ECO:0000256" key="2">
    <source>
        <dbReference type="ARBA" id="ARBA00004604"/>
    </source>
</evidence>
<evidence type="ECO:0000256" key="8">
    <source>
        <dbReference type="ARBA" id="ARBA00023242"/>
    </source>
</evidence>
<comment type="function">
    <text evidence="9">Required for proper chromosome segregation during mitosis and error-free mitotic progression.</text>
</comment>
<dbReference type="PANTHER" id="PTHR13557">
    <property type="entry name" value="COILED-COIL DOMAIN-CONTAINING PROTEIN 86"/>
    <property type="match status" value="1"/>
</dbReference>
<comment type="subcellular location">
    <subcellularLocation>
        <location evidence="1">Chromosome</location>
    </subcellularLocation>
    <subcellularLocation>
        <location evidence="2">Nucleus</location>
        <location evidence="2">Nucleolus</location>
    </subcellularLocation>
</comment>
<keyword evidence="4" id="KW-0158">Chromosome</keyword>
<feature type="region of interest" description="Disordered" evidence="10">
    <location>
        <begin position="150"/>
        <end position="172"/>
    </location>
</feature>
<evidence type="ECO:0000256" key="4">
    <source>
        <dbReference type="ARBA" id="ARBA00022454"/>
    </source>
</evidence>
<sequence length="172" mass="20228">MATNRKTEVYLDAETKIPLPHPVEEKHLLEGDIIQMSREPSTKGKNVSGRSWKVRPQKRASSLVKTKVNNRTKTWEERLLEKHARKEALELQSELREERRQAKVLKKERRLENERRRAENEFKNAQRSAKELNAGRLKSTLKAMSKKQLRQIKKTRMNPKTGTLEYVPAYTK</sequence>
<comment type="caution">
    <text evidence="11">The sequence shown here is derived from an EMBL/GenBank/DDBJ whole genome shotgun (WGS) entry which is preliminary data.</text>
</comment>
<protein>
    <recommendedName>
        <fullName evidence="3">Coiled-coil domain-containing protein 86</fullName>
    </recommendedName>
</protein>
<proteinExistence type="predicted"/>
<feature type="region of interest" description="Disordered" evidence="10">
    <location>
        <begin position="36"/>
        <end position="64"/>
    </location>
</feature>
<organism evidence="11 12">
    <name type="scientific">Nitzschia inconspicua</name>
    <dbReference type="NCBI Taxonomy" id="303405"/>
    <lineage>
        <taxon>Eukaryota</taxon>
        <taxon>Sar</taxon>
        <taxon>Stramenopiles</taxon>
        <taxon>Ochrophyta</taxon>
        <taxon>Bacillariophyta</taxon>
        <taxon>Bacillariophyceae</taxon>
        <taxon>Bacillariophycidae</taxon>
        <taxon>Bacillariales</taxon>
        <taxon>Bacillariaceae</taxon>
        <taxon>Nitzschia</taxon>
    </lineage>
</organism>
<gene>
    <name evidence="11" type="ORF">IV203_009352</name>
</gene>
<dbReference type="AlphaFoldDB" id="A0A9K3L069"/>
<keyword evidence="7" id="KW-0175">Coiled coil</keyword>
<feature type="compositionally biased region" description="Basic and acidic residues" evidence="10">
    <location>
        <begin position="110"/>
        <end position="130"/>
    </location>
</feature>
<keyword evidence="12" id="KW-1185">Reference proteome</keyword>
<evidence type="ECO:0000256" key="10">
    <source>
        <dbReference type="SAM" id="MobiDB-lite"/>
    </source>
</evidence>
<keyword evidence="8" id="KW-0539">Nucleus</keyword>
<evidence type="ECO:0000256" key="5">
    <source>
        <dbReference type="ARBA" id="ARBA00022553"/>
    </source>
</evidence>
<feature type="region of interest" description="Disordered" evidence="10">
    <location>
        <begin position="110"/>
        <end position="137"/>
    </location>
</feature>